<dbReference type="RefSeq" id="WP_114343419.1">
    <property type="nucleotide sequence ID" value="NZ_QFWQ01000006.1"/>
</dbReference>
<evidence type="ECO:0000256" key="1">
    <source>
        <dbReference type="SAM" id="SignalP"/>
    </source>
</evidence>
<dbReference type="OrthoDB" id="5951854at2"/>
<dbReference type="Proteomes" id="UP000252387">
    <property type="component" value="Unassembled WGS sequence"/>
</dbReference>
<sequence length="250" mass="26986">MRLPRLLLLLALPLAATPLHAQDLATTCHASSSYDVTLKPDSLLFDRTTPAPFHVELQRGVLRTDGAVVPQNAENEDRLALFERDLRALAPRVRTVARNGVDMAAQALRAEADGMQLDAATRAEFERRLAAHANELKRRISLSQSTRDWQGDAANQMMNQIAGDLLPLLAGDLGQQAVSAALAGDLQAAASLRDRAAALATGLQPRVQARLQALRPQIEALCPSIRQLASLQQGVRGGNGRPLDLLQIQP</sequence>
<dbReference type="EMBL" id="QFWQ01000006">
    <property type="protein sequence ID" value="RCS29648.1"/>
    <property type="molecule type" value="Genomic_DNA"/>
</dbReference>
<keyword evidence="1" id="KW-0732">Signal</keyword>
<accession>A0A368KEQ1</accession>
<gene>
    <name evidence="2" type="ORF">DEO45_10850</name>
</gene>
<name>A0A368KEQ1_9GAMM</name>
<feature type="signal peptide" evidence="1">
    <location>
        <begin position="1"/>
        <end position="21"/>
    </location>
</feature>
<reference evidence="2 3" key="1">
    <citation type="submission" date="2018-05" db="EMBL/GenBank/DDBJ databases">
        <title>Draft genome sequence of Rhodanobacter denitrificans Yn1 isolated from gold copper mine.</title>
        <authorList>
            <person name="Yang N."/>
            <person name="Mazhar H.S."/>
            <person name="Rensing C."/>
        </authorList>
    </citation>
    <scope>NUCLEOTIDE SEQUENCE [LARGE SCALE GENOMIC DNA]</scope>
    <source>
        <strain evidence="2 3">Yn1</strain>
    </source>
</reference>
<dbReference type="InterPro" id="IPR021307">
    <property type="entry name" value="DUF2884"/>
</dbReference>
<feature type="chain" id="PRO_5016727689" evidence="1">
    <location>
        <begin position="22"/>
        <end position="250"/>
    </location>
</feature>
<proteinExistence type="predicted"/>
<protein>
    <submittedName>
        <fullName evidence="2">DUF2884 family protein</fullName>
    </submittedName>
</protein>
<evidence type="ECO:0000313" key="3">
    <source>
        <dbReference type="Proteomes" id="UP000252387"/>
    </source>
</evidence>
<dbReference type="AlphaFoldDB" id="A0A368KEQ1"/>
<dbReference type="Pfam" id="PF11101">
    <property type="entry name" value="DUF2884"/>
    <property type="match status" value="1"/>
</dbReference>
<evidence type="ECO:0000313" key="2">
    <source>
        <dbReference type="EMBL" id="RCS29648.1"/>
    </source>
</evidence>
<keyword evidence="3" id="KW-1185">Reference proteome</keyword>
<comment type="caution">
    <text evidence="2">The sequence shown here is derived from an EMBL/GenBank/DDBJ whole genome shotgun (WGS) entry which is preliminary data.</text>
</comment>
<organism evidence="2 3">
    <name type="scientific">Rhodanobacter denitrificans</name>
    <dbReference type="NCBI Taxonomy" id="666685"/>
    <lineage>
        <taxon>Bacteria</taxon>
        <taxon>Pseudomonadati</taxon>
        <taxon>Pseudomonadota</taxon>
        <taxon>Gammaproteobacteria</taxon>
        <taxon>Lysobacterales</taxon>
        <taxon>Rhodanobacteraceae</taxon>
        <taxon>Rhodanobacter</taxon>
    </lineage>
</organism>